<keyword evidence="2" id="KW-1185">Reference proteome</keyword>
<gene>
    <name evidence="1" type="ORF">SCLCIDRAFT_1213504</name>
</gene>
<evidence type="ECO:0000313" key="2">
    <source>
        <dbReference type="Proteomes" id="UP000053989"/>
    </source>
</evidence>
<protein>
    <submittedName>
        <fullName evidence="1">Uncharacterized protein</fullName>
    </submittedName>
</protein>
<dbReference type="AlphaFoldDB" id="A0A0C2ZRG0"/>
<proteinExistence type="predicted"/>
<reference evidence="1 2" key="1">
    <citation type="submission" date="2014-04" db="EMBL/GenBank/DDBJ databases">
        <authorList>
            <consortium name="DOE Joint Genome Institute"/>
            <person name="Kuo A."/>
            <person name="Kohler A."/>
            <person name="Nagy L.G."/>
            <person name="Floudas D."/>
            <person name="Copeland A."/>
            <person name="Barry K.W."/>
            <person name="Cichocki N."/>
            <person name="Veneault-Fourrey C."/>
            <person name="LaButti K."/>
            <person name="Lindquist E.A."/>
            <person name="Lipzen A."/>
            <person name="Lundell T."/>
            <person name="Morin E."/>
            <person name="Murat C."/>
            <person name="Sun H."/>
            <person name="Tunlid A."/>
            <person name="Henrissat B."/>
            <person name="Grigoriev I.V."/>
            <person name="Hibbett D.S."/>
            <person name="Martin F."/>
            <person name="Nordberg H.P."/>
            <person name="Cantor M.N."/>
            <person name="Hua S.X."/>
        </authorList>
    </citation>
    <scope>NUCLEOTIDE SEQUENCE [LARGE SCALE GENOMIC DNA]</scope>
    <source>
        <strain evidence="1 2">Foug A</strain>
    </source>
</reference>
<evidence type="ECO:0000313" key="1">
    <source>
        <dbReference type="EMBL" id="KIM64103.1"/>
    </source>
</evidence>
<name>A0A0C2ZRG0_9AGAM</name>
<dbReference type="HOGENOM" id="CLU_2122522_0_0_1"/>
<dbReference type="InParanoid" id="A0A0C2ZRG0"/>
<reference evidence="2" key="2">
    <citation type="submission" date="2015-01" db="EMBL/GenBank/DDBJ databases">
        <title>Evolutionary Origins and Diversification of the Mycorrhizal Mutualists.</title>
        <authorList>
            <consortium name="DOE Joint Genome Institute"/>
            <consortium name="Mycorrhizal Genomics Consortium"/>
            <person name="Kohler A."/>
            <person name="Kuo A."/>
            <person name="Nagy L.G."/>
            <person name="Floudas D."/>
            <person name="Copeland A."/>
            <person name="Barry K.W."/>
            <person name="Cichocki N."/>
            <person name="Veneault-Fourrey C."/>
            <person name="LaButti K."/>
            <person name="Lindquist E.A."/>
            <person name="Lipzen A."/>
            <person name="Lundell T."/>
            <person name="Morin E."/>
            <person name="Murat C."/>
            <person name="Riley R."/>
            <person name="Ohm R."/>
            <person name="Sun H."/>
            <person name="Tunlid A."/>
            <person name="Henrissat B."/>
            <person name="Grigoriev I.V."/>
            <person name="Hibbett D.S."/>
            <person name="Martin F."/>
        </authorList>
    </citation>
    <scope>NUCLEOTIDE SEQUENCE [LARGE SCALE GENOMIC DNA]</scope>
    <source>
        <strain evidence="2">Foug A</strain>
    </source>
</reference>
<dbReference type="Proteomes" id="UP000053989">
    <property type="component" value="Unassembled WGS sequence"/>
</dbReference>
<accession>A0A0C2ZRG0</accession>
<dbReference type="EMBL" id="KN822030">
    <property type="protein sequence ID" value="KIM64103.1"/>
    <property type="molecule type" value="Genomic_DNA"/>
</dbReference>
<organism evidence="1 2">
    <name type="scientific">Scleroderma citrinum Foug A</name>
    <dbReference type="NCBI Taxonomy" id="1036808"/>
    <lineage>
        <taxon>Eukaryota</taxon>
        <taxon>Fungi</taxon>
        <taxon>Dikarya</taxon>
        <taxon>Basidiomycota</taxon>
        <taxon>Agaricomycotina</taxon>
        <taxon>Agaricomycetes</taxon>
        <taxon>Agaricomycetidae</taxon>
        <taxon>Boletales</taxon>
        <taxon>Sclerodermatineae</taxon>
        <taxon>Sclerodermataceae</taxon>
        <taxon>Scleroderma</taxon>
    </lineage>
</organism>
<sequence length="114" mass="12545">MASSLQDLCTTIAASSKFPHRESSTWRHHSLSRHRIQACTNQDGVRVRHSPGLVSRTLSKSIRVRTGLASSRVHVSTNGSSMISRNGDYGCDRRWMNGAAYNAASSSKEKENKA</sequence>